<dbReference type="PROSITE" id="PS51684">
    <property type="entry name" value="SAM_MT_TRM5_TYW2"/>
    <property type="match status" value="1"/>
</dbReference>
<accession>A0AAE0WU25</accession>
<comment type="function">
    <text evidence="2">S-adenosyl-L-methionine-dependent transferase that acts as a component of the wybutosine biosynthesis pathway. Wybutosine is a hyper modified guanosine with a tricyclic base found at the 3'-position adjacent to the anticodon of eukaryotic phenylalanine tRNA. Catalyzes the transfer of the alpha-amino-alpha-carboxypropyl (acp) group from S-adenosyl-L-methionine to the C-7 position of 4-demethylwyosine (imG-14) to produce wybutosine-86.</text>
</comment>
<dbReference type="GO" id="GO:0030488">
    <property type="term" value="P:tRNA methylation"/>
    <property type="evidence" value="ECO:0007669"/>
    <property type="project" value="TreeGrafter"/>
</dbReference>
<dbReference type="GO" id="GO:0008757">
    <property type="term" value="F:S-adenosylmethionine-dependent methyltransferase activity"/>
    <property type="evidence" value="ECO:0007669"/>
    <property type="project" value="InterPro"/>
</dbReference>
<dbReference type="PANTHER" id="PTHR23245">
    <property type="entry name" value="TRNA METHYLTRANSFERASE"/>
    <property type="match status" value="1"/>
</dbReference>
<dbReference type="RefSeq" id="XP_064698314.1">
    <property type="nucleotide sequence ID" value="XM_064834450.1"/>
</dbReference>
<dbReference type="GeneID" id="89958980"/>
<dbReference type="InterPro" id="IPR026274">
    <property type="entry name" value="tRNA_wybutosine_synth_prot_2"/>
</dbReference>
<keyword evidence="2" id="KW-0949">S-adenosyl-L-methionine</keyword>
<evidence type="ECO:0000256" key="1">
    <source>
        <dbReference type="ARBA" id="ARBA00049400"/>
    </source>
</evidence>
<evidence type="ECO:0000313" key="5">
    <source>
        <dbReference type="Proteomes" id="UP001274830"/>
    </source>
</evidence>
<reference evidence="4" key="1">
    <citation type="submission" date="2023-07" db="EMBL/GenBank/DDBJ databases">
        <title>Black Yeasts Isolated from many extreme environments.</title>
        <authorList>
            <person name="Coleine C."/>
            <person name="Stajich J.E."/>
            <person name="Selbmann L."/>
        </authorList>
    </citation>
    <scope>NUCLEOTIDE SEQUENCE</scope>
    <source>
        <strain evidence="4">CCFEE 5485</strain>
    </source>
</reference>
<keyword evidence="2 4" id="KW-0808">Transferase</keyword>
<dbReference type="InterPro" id="IPR030382">
    <property type="entry name" value="MeTrfase_TRM5/TYW2"/>
</dbReference>
<sequence length="390" mass="43674">MDVAIDEWTTKQDIVPPSALAFLKKVRKSFVKYGDMIVLPSTAFPAEVRSDGPKETSQEFYSVIGIADPVVLQDLYRTILRHLKATHIATTRPIPLTSPEAQDQQDWNRIRAPLNFTSLYGDFGPETCSSPPTEQDFDQAFWTTAKQNGIVQTWAPRWTMFSRGNISEKARLLTLPSVVQAVDEGRRSGRGSCAVDLFVGIGYFGFSYLKAGVDRVVGWDVNPWSIEGAVRGVEGNGWSVQRFREGDSIQGLEDETRFVVFEEDNACAVGRCEEIKRLCGKEALPPVRHVNCGLLPSSRGCWRTAVEVLSEDLGGWLHVHENFAVEEIEDKAEEVRAEIARLCQEVVDQRHGLVRKKRNVVVEDINRLKSYAPGVMHVVIDVHISSYVPD</sequence>
<gene>
    <name evidence="4" type="primary">TRM12</name>
    <name evidence="4" type="ORF">LTR78_002275</name>
</gene>
<comment type="caution">
    <text evidence="4">The sequence shown here is derived from an EMBL/GenBank/DDBJ whole genome shotgun (WGS) entry which is preliminary data.</text>
</comment>
<dbReference type="CDD" id="cd02440">
    <property type="entry name" value="AdoMet_MTases"/>
    <property type="match status" value="1"/>
</dbReference>
<dbReference type="Gene3D" id="3.40.50.150">
    <property type="entry name" value="Vaccinia Virus protein VP39"/>
    <property type="match status" value="1"/>
</dbReference>
<dbReference type="GO" id="GO:0102522">
    <property type="term" value="F:tRNA 4-demethylwyosine alpha-amino-alpha-carboxypropyltransferase activity"/>
    <property type="evidence" value="ECO:0007669"/>
    <property type="project" value="UniProtKB-EC"/>
</dbReference>
<keyword evidence="5" id="KW-1185">Reference proteome</keyword>
<comment type="subcellular location">
    <subcellularLocation>
        <location evidence="2">Cytoplasm</location>
    </subcellularLocation>
</comment>
<dbReference type="PIRSF" id="PIRSF038972">
    <property type="entry name" value="Trm12"/>
    <property type="match status" value="1"/>
</dbReference>
<dbReference type="SUPFAM" id="SSF53335">
    <property type="entry name" value="S-adenosyl-L-methionine-dependent methyltransferases"/>
    <property type="match status" value="1"/>
</dbReference>
<evidence type="ECO:0000313" key="4">
    <source>
        <dbReference type="EMBL" id="KAK3678179.1"/>
    </source>
</evidence>
<dbReference type="GO" id="GO:0008175">
    <property type="term" value="F:tRNA methyltransferase activity"/>
    <property type="evidence" value="ECO:0007669"/>
    <property type="project" value="TreeGrafter"/>
</dbReference>
<comment type="similarity">
    <text evidence="2">Belongs to the class I-like SAM-binding methyltransferase superfamily. TRM5/TYW2 family.</text>
</comment>
<evidence type="ECO:0000259" key="3">
    <source>
        <dbReference type="PROSITE" id="PS51684"/>
    </source>
</evidence>
<dbReference type="GO" id="GO:0005737">
    <property type="term" value="C:cytoplasm"/>
    <property type="evidence" value="ECO:0007669"/>
    <property type="project" value="UniProtKB-SubCell"/>
</dbReference>
<feature type="domain" description="SAM-dependent methyltransferase TRM5/TYW2-type" evidence="3">
    <location>
        <begin position="76"/>
        <end position="386"/>
    </location>
</feature>
<name>A0AAE0WU25_9PEZI</name>
<proteinExistence type="inferred from homology"/>
<dbReference type="InterPro" id="IPR029063">
    <property type="entry name" value="SAM-dependent_MTases_sf"/>
</dbReference>
<dbReference type="GO" id="GO:0031591">
    <property type="term" value="P:wybutosine biosynthetic process"/>
    <property type="evidence" value="ECO:0007669"/>
    <property type="project" value="InterPro"/>
</dbReference>
<dbReference type="Proteomes" id="UP001274830">
    <property type="component" value="Unassembled WGS sequence"/>
</dbReference>
<organism evidence="4 5">
    <name type="scientific">Recurvomyces mirabilis</name>
    <dbReference type="NCBI Taxonomy" id="574656"/>
    <lineage>
        <taxon>Eukaryota</taxon>
        <taxon>Fungi</taxon>
        <taxon>Dikarya</taxon>
        <taxon>Ascomycota</taxon>
        <taxon>Pezizomycotina</taxon>
        <taxon>Dothideomycetes</taxon>
        <taxon>Dothideomycetidae</taxon>
        <taxon>Mycosphaerellales</taxon>
        <taxon>Teratosphaeriaceae</taxon>
        <taxon>Recurvomyces</taxon>
    </lineage>
</organism>
<protein>
    <recommendedName>
        <fullName evidence="2">tRNA wybutosine-synthesizing protein 2</fullName>
        <shortName evidence="2">tRNA-yW-synthesizing protein 2</shortName>
    </recommendedName>
    <alternativeName>
        <fullName evidence="2">tRNA(Phe) (4-demethylwyosine(37)-C(7)) aminocarboxypropyltransferase</fullName>
    </alternativeName>
</protein>
<comment type="pathway">
    <text evidence="2">tRNA modification; wybutosine-tRNA(Phe) biosynthesis.</text>
</comment>
<keyword evidence="2" id="KW-0819">tRNA processing</keyword>
<dbReference type="PANTHER" id="PTHR23245:SF25">
    <property type="entry name" value="TRNA WYBUTOSINE-SYNTHESIZING PROTEIN 2 HOMOLOG"/>
    <property type="match status" value="1"/>
</dbReference>
<dbReference type="AlphaFoldDB" id="A0AAE0WU25"/>
<dbReference type="EMBL" id="JAUTXT010000005">
    <property type="protein sequence ID" value="KAK3678179.1"/>
    <property type="molecule type" value="Genomic_DNA"/>
</dbReference>
<evidence type="ECO:0000256" key="2">
    <source>
        <dbReference type="PIRNR" id="PIRNR038972"/>
    </source>
</evidence>
<comment type="catalytic activity">
    <reaction evidence="1">
        <text>4-demethylwyosine(37) in tRNA(Phe) + S-adenosyl-L-methionine = 4-demethyl-7-[(3S)-3-amino-3-carboxypropyl]wyosine(37) in tRNA(Phe) + S-methyl-5'-thioadenosine + H(+)</text>
        <dbReference type="Rhea" id="RHEA:36355"/>
        <dbReference type="Rhea" id="RHEA-COMP:10164"/>
        <dbReference type="Rhea" id="RHEA-COMP:10378"/>
        <dbReference type="ChEBI" id="CHEBI:15378"/>
        <dbReference type="ChEBI" id="CHEBI:17509"/>
        <dbReference type="ChEBI" id="CHEBI:59789"/>
        <dbReference type="ChEBI" id="CHEBI:64315"/>
        <dbReference type="ChEBI" id="CHEBI:73550"/>
        <dbReference type="EC" id="2.5.1.114"/>
    </reaction>
</comment>
<keyword evidence="2" id="KW-0963">Cytoplasm</keyword>
<keyword evidence="4" id="KW-0489">Methyltransferase</keyword>